<organism evidence="3 4">
    <name type="scientific">Paracoccus aestuarii</name>
    <dbReference type="NCBI Taxonomy" id="453842"/>
    <lineage>
        <taxon>Bacteria</taxon>
        <taxon>Pseudomonadati</taxon>
        <taxon>Pseudomonadota</taxon>
        <taxon>Alphaproteobacteria</taxon>
        <taxon>Rhodobacterales</taxon>
        <taxon>Paracoccaceae</taxon>
        <taxon>Paracoccus</taxon>
    </lineage>
</organism>
<evidence type="ECO:0000256" key="1">
    <source>
        <dbReference type="ARBA" id="ARBA00023266"/>
    </source>
</evidence>
<evidence type="ECO:0000259" key="2">
    <source>
        <dbReference type="PROSITE" id="PS50206"/>
    </source>
</evidence>
<comment type="caution">
    <text evidence="3">The sequence shown here is derived from an EMBL/GenBank/DDBJ whole genome shotgun (WGS) entry which is preliminary data.</text>
</comment>
<accession>A0A418ZQ28</accession>
<dbReference type="Gene3D" id="3.40.250.10">
    <property type="entry name" value="Rhodanese-like domain"/>
    <property type="match status" value="1"/>
</dbReference>
<dbReference type="Pfam" id="PF26341">
    <property type="entry name" value="AAA_SelU"/>
    <property type="match status" value="1"/>
</dbReference>
<dbReference type="PROSITE" id="PS00380">
    <property type="entry name" value="RHODANESE_1"/>
    <property type="match status" value="1"/>
</dbReference>
<dbReference type="CDD" id="cd01520">
    <property type="entry name" value="RHOD_YbbB"/>
    <property type="match status" value="1"/>
</dbReference>
<name>A0A418ZQ28_9RHOB</name>
<proteinExistence type="predicted"/>
<reference evidence="3 4" key="1">
    <citation type="submission" date="2018-09" db="EMBL/GenBank/DDBJ databases">
        <title>Paracoccus onubensis nov. sp. a moderate halophilic bacterium isolated from Gruta de las Maravillas (Aracena, Spain).</title>
        <authorList>
            <person name="Jurado V."/>
            <person name="Gutierrez-Patricio S."/>
            <person name="Gonzalez-Pimentel J.L."/>
            <person name="Laiz L."/>
            <person name="Saiz-Jimenez C."/>
        </authorList>
    </citation>
    <scope>NUCLEOTIDE SEQUENCE [LARGE SCALE GENOMIC DNA]</scope>
    <source>
        <strain evidence="3 4">DSM 19484</strain>
    </source>
</reference>
<dbReference type="PROSITE" id="PS50206">
    <property type="entry name" value="RHODANESE_3"/>
    <property type="match status" value="1"/>
</dbReference>
<dbReference type="SMART" id="SM00450">
    <property type="entry name" value="RHOD"/>
    <property type="match status" value="1"/>
</dbReference>
<gene>
    <name evidence="3" type="primary">mnmH</name>
    <name evidence="3" type="ORF">D3P06_18225</name>
</gene>
<dbReference type="InterPro" id="IPR017582">
    <property type="entry name" value="SelU"/>
</dbReference>
<dbReference type="PANTHER" id="PTHR30401:SF0">
    <property type="entry name" value="TRNA 2-SELENOURIDINE SYNTHASE"/>
    <property type="match status" value="1"/>
</dbReference>
<evidence type="ECO:0000313" key="3">
    <source>
        <dbReference type="EMBL" id="RJK95874.1"/>
    </source>
</evidence>
<dbReference type="InterPro" id="IPR058840">
    <property type="entry name" value="AAA_SelU"/>
</dbReference>
<protein>
    <submittedName>
        <fullName evidence="3">tRNA 2-selenouridine(34) synthase MnmH</fullName>
    </submittedName>
</protein>
<keyword evidence="1" id="KW-0711">Selenium</keyword>
<dbReference type="Proteomes" id="UP000285530">
    <property type="component" value="Unassembled WGS sequence"/>
</dbReference>
<dbReference type="EMBL" id="QZEV01000178">
    <property type="protein sequence ID" value="RJK95874.1"/>
    <property type="molecule type" value="Genomic_DNA"/>
</dbReference>
<dbReference type="SUPFAM" id="SSF52821">
    <property type="entry name" value="Rhodanese/Cell cycle control phosphatase"/>
    <property type="match status" value="1"/>
</dbReference>
<dbReference type="RefSeq" id="WP_119887846.1">
    <property type="nucleotide sequence ID" value="NZ_CP067169.1"/>
</dbReference>
<dbReference type="AlphaFoldDB" id="A0A418ZQ28"/>
<keyword evidence="4" id="KW-1185">Reference proteome</keyword>
<dbReference type="NCBIfam" id="NF008752">
    <property type="entry name" value="PRK11784.1-4"/>
    <property type="match status" value="1"/>
</dbReference>
<dbReference type="InterPro" id="IPR036873">
    <property type="entry name" value="Rhodanese-like_dom_sf"/>
</dbReference>
<dbReference type="NCBIfam" id="NF008750">
    <property type="entry name" value="PRK11784.1-2"/>
    <property type="match status" value="1"/>
</dbReference>
<dbReference type="GO" id="GO:0002098">
    <property type="term" value="P:tRNA wobble uridine modification"/>
    <property type="evidence" value="ECO:0007669"/>
    <property type="project" value="InterPro"/>
</dbReference>
<dbReference type="InterPro" id="IPR001307">
    <property type="entry name" value="Thiosulphate_STrfase_CS"/>
</dbReference>
<dbReference type="NCBIfam" id="TIGR03167">
    <property type="entry name" value="tRNA_sel_U_synt"/>
    <property type="match status" value="1"/>
</dbReference>
<dbReference type="GO" id="GO:0004792">
    <property type="term" value="F:thiosulfate-cyanide sulfurtransferase activity"/>
    <property type="evidence" value="ECO:0007669"/>
    <property type="project" value="InterPro"/>
</dbReference>
<evidence type="ECO:0000313" key="4">
    <source>
        <dbReference type="Proteomes" id="UP000285530"/>
    </source>
</evidence>
<sequence>MVLSSVADPALAGFDQIIDVRSPSEYAEDHLPGAINLPVLDDAERARVGTIYKQVSPFDARKLGGALVAANAARHIAGPLADRDGAWRPLVYCWRGGQRSGSFATILEQIGWRVGRIQGGYKSWRGLVVDRVQNGPVPAPVIVLDGNTGSAKTAILQRLALRGHQVIDLEGLARHRGSLFGAHPDGLQPNQKMFETTLATALASLDPVRPVLVEAESSRIGRITLPKAIWQAICAAPRLRLQVPVGARAAFTAASYGDMVGDPGRVAAILDQIAPLHPGDRVAAWRAALDRRDWQDLSEGLLRDHYDPRYDKHRARHDDGRGRVVALEDLRDLDAATRRVEAALAAMG</sequence>
<dbReference type="OrthoDB" id="9808735at2"/>
<dbReference type="Pfam" id="PF00581">
    <property type="entry name" value="Rhodanese"/>
    <property type="match status" value="1"/>
</dbReference>
<feature type="domain" description="Rhodanese" evidence="2">
    <location>
        <begin position="16"/>
        <end position="129"/>
    </location>
</feature>
<dbReference type="InterPro" id="IPR001763">
    <property type="entry name" value="Rhodanese-like_dom"/>
</dbReference>
<dbReference type="GO" id="GO:0043828">
    <property type="term" value="F:tRNA 2-selenouridine synthase activity"/>
    <property type="evidence" value="ECO:0007669"/>
    <property type="project" value="InterPro"/>
</dbReference>
<dbReference type="PANTHER" id="PTHR30401">
    <property type="entry name" value="TRNA 2-SELENOURIDINE SYNTHASE"/>
    <property type="match status" value="1"/>
</dbReference>